<protein>
    <recommendedName>
        <fullName evidence="3">PPE family domain-containing protein</fullName>
    </recommendedName>
</protein>
<evidence type="ECO:0000313" key="2">
    <source>
        <dbReference type="Proteomes" id="UP001500888"/>
    </source>
</evidence>
<dbReference type="Proteomes" id="UP001500888">
    <property type="component" value="Unassembled WGS sequence"/>
</dbReference>
<dbReference type="SUPFAM" id="SSF140453">
    <property type="entry name" value="EsxAB dimer-like"/>
    <property type="match status" value="1"/>
</dbReference>
<dbReference type="RefSeq" id="WP_344949522.1">
    <property type="nucleotide sequence ID" value="NZ_BAAAZR010000038.1"/>
</dbReference>
<reference evidence="2" key="1">
    <citation type="journal article" date="2019" name="Int. J. Syst. Evol. Microbiol.">
        <title>The Global Catalogue of Microorganisms (GCM) 10K type strain sequencing project: providing services to taxonomists for standard genome sequencing and annotation.</title>
        <authorList>
            <consortium name="The Broad Institute Genomics Platform"/>
            <consortium name="The Broad Institute Genome Sequencing Center for Infectious Disease"/>
            <person name="Wu L."/>
            <person name="Ma J."/>
        </authorList>
    </citation>
    <scope>NUCLEOTIDE SEQUENCE [LARGE SCALE GENOMIC DNA]</scope>
    <source>
        <strain evidence="2">JCM 16908</strain>
    </source>
</reference>
<accession>A0ABP7J6T0</accession>
<organism evidence="1 2">
    <name type="scientific">Sphaerisporangium flaviroseum</name>
    <dbReference type="NCBI Taxonomy" id="509199"/>
    <lineage>
        <taxon>Bacteria</taxon>
        <taxon>Bacillati</taxon>
        <taxon>Actinomycetota</taxon>
        <taxon>Actinomycetes</taxon>
        <taxon>Streptosporangiales</taxon>
        <taxon>Streptosporangiaceae</taxon>
        <taxon>Sphaerisporangium</taxon>
    </lineage>
</organism>
<evidence type="ECO:0000313" key="1">
    <source>
        <dbReference type="EMBL" id="GAA3835431.1"/>
    </source>
</evidence>
<sequence>MGATPGDFITSAPSVWGASNAALAASVFPPYSSIALVLGAMVSDPAQMWHSAERFEKVAKLVRSANSEMTERVHQHAGSWDEKGKDAFFATRLRPYQGALEQAADMYDDMASTLRGNALSYSHVGTTSMVLGSMLLNHSAAYVVTRPLPGANVAAQSAASLAAMRAQVAVGRLVEGLKVANAWAADLFTTAASRLPMLVRLTKAPLTTGATLAFTGVPAAIWGGSGAFHVAITAAPALEESVRTVPWPKELGAGTAAPQGFRAPTAKQVDDLKRIHPESILALGKDLDTSAAATLGEAYELARTVEVGLPGFGAVGTHLAFAFSAMRNSAAEQLAGSRDEPGTWLPALRTVAGNWVSAEEATMDAVKRVR</sequence>
<name>A0ABP7J6T0_9ACTN</name>
<keyword evidence="2" id="KW-1185">Reference proteome</keyword>
<dbReference type="InterPro" id="IPR036689">
    <property type="entry name" value="ESAT-6-like_sf"/>
</dbReference>
<comment type="caution">
    <text evidence="1">The sequence shown here is derived from an EMBL/GenBank/DDBJ whole genome shotgun (WGS) entry which is preliminary data.</text>
</comment>
<dbReference type="Gene3D" id="1.10.287.1060">
    <property type="entry name" value="ESAT-6-like"/>
    <property type="match status" value="1"/>
</dbReference>
<proteinExistence type="predicted"/>
<evidence type="ECO:0008006" key="3">
    <source>
        <dbReference type="Google" id="ProtNLM"/>
    </source>
</evidence>
<gene>
    <name evidence="1" type="ORF">GCM10022226_66270</name>
</gene>
<dbReference type="EMBL" id="BAAAZR010000038">
    <property type="protein sequence ID" value="GAA3835431.1"/>
    <property type="molecule type" value="Genomic_DNA"/>
</dbReference>